<name>A0A089PTC0_9ENTR</name>
<dbReference type="Proteomes" id="UP000029481">
    <property type="component" value="Chromosome"/>
</dbReference>
<keyword evidence="2" id="KW-1185">Reference proteome</keyword>
<dbReference type="InterPro" id="IPR012933">
    <property type="entry name" value="HicA_mRNA_interferase"/>
</dbReference>
<gene>
    <name evidence="1" type="ORF">JT31_02875</name>
</gene>
<protein>
    <submittedName>
        <fullName evidence="1">Hexulose-6-phosphate synthase</fullName>
    </submittedName>
</protein>
<accession>A0A089PTC0</accession>
<reference evidence="1 2" key="1">
    <citation type="submission" date="2014-09" db="EMBL/GenBank/DDBJ databases">
        <title>Cedecea neteri SSMD04 Genome Sequencing.</title>
        <authorList>
            <person name="Tan J.-Y."/>
        </authorList>
    </citation>
    <scope>NUCLEOTIDE SEQUENCE [LARGE SCALE GENOMIC DNA]</scope>
    <source>
        <strain evidence="1 2">SSMD04</strain>
    </source>
</reference>
<evidence type="ECO:0000313" key="1">
    <source>
        <dbReference type="EMBL" id="AIR03592.1"/>
    </source>
</evidence>
<proteinExistence type="predicted"/>
<sequence length="95" mass="10718">MEGIMGYGQEYLRNKHRQTLIQIFIKPVPSGVKWQDIERLVLALGGEVNPGRGSRIRFQLNGSIAHFHRPHPSPETDKGAIANLKEWFESIGVTP</sequence>
<dbReference type="AlphaFoldDB" id="A0A089PTC0"/>
<evidence type="ECO:0000313" key="2">
    <source>
        <dbReference type="Proteomes" id="UP000029481"/>
    </source>
</evidence>
<dbReference type="KEGG" id="cnt:JT31_02875"/>
<dbReference type="EMBL" id="CP009451">
    <property type="protein sequence ID" value="AIR03592.1"/>
    <property type="molecule type" value="Genomic_DNA"/>
</dbReference>
<organism evidence="1 2">
    <name type="scientific">Cedecea neteri</name>
    <dbReference type="NCBI Taxonomy" id="158822"/>
    <lineage>
        <taxon>Bacteria</taxon>
        <taxon>Pseudomonadati</taxon>
        <taxon>Pseudomonadota</taxon>
        <taxon>Gammaproteobacteria</taxon>
        <taxon>Enterobacterales</taxon>
        <taxon>Enterobacteriaceae</taxon>
        <taxon>Cedecea</taxon>
    </lineage>
</organism>
<dbReference type="GO" id="GO:0003729">
    <property type="term" value="F:mRNA binding"/>
    <property type="evidence" value="ECO:0007669"/>
    <property type="project" value="InterPro"/>
</dbReference>
<dbReference type="Pfam" id="PF07927">
    <property type="entry name" value="HicA_toxin"/>
    <property type="match status" value="1"/>
</dbReference>